<dbReference type="Proteomes" id="UP000003299">
    <property type="component" value="Unassembled WGS sequence"/>
</dbReference>
<organism evidence="1 2">
    <name type="scientific">Xanthomonas vesicatoria ATCC 35937</name>
    <dbReference type="NCBI Taxonomy" id="925775"/>
    <lineage>
        <taxon>Bacteria</taxon>
        <taxon>Pseudomonadati</taxon>
        <taxon>Pseudomonadota</taxon>
        <taxon>Gammaproteobacteria</taxon>
        <taxon>Lysobacterales</taxon>
        <taxon>Lysobacteraceae</taxon>
        <taxon>Xanthomonas</taxon>
    </lineage>
</organism>
<reference evidence="1 2" key="1">
    <citation type="journal article" date="2011" name="BMC Genomics">
        <title>Comparative genomics reveals diversity among xanthomonads infecting tomato and pepper.</title>
        <authorList>
            <person name="Potnis N."/>
            <person name="Krasileva K."/>
            <person name="Chow V."/>
            <person name="Almeida N.F."/>
            <person name="Patil P.B."/>
            <person name="Ryan R.P."/>
            <person name="Sharlach M."/>
            <person name="Behlau F."/>
            <person name="Dow J.M."/>
            <person name="Momol M.T."/>
            <person name="White F.F."/>
            <person name="Preston J.F."/>
            <person name="Vinatzer B.A."/>
            <person name="Koebnik R."/>
            <person name="Setubal J.C."/>
            <person name="Norman D.J."/>
            <person name="Staskawicz B.J."/>
            <person name="Jones J.B."/>
        </authorList>
    </citation>
    <scope>NUCLEOTIDE SEQUENCE [LARGE SCALE GENOMIC DNA]</scope>
    <source>
        <strain evidence="1 2">ATCC 35937</strain>
    </source>
</reference>
<protein>
    <submittedName>
        <fullName evidence="1">Uncharacterized protein</fullName>
    </submittedName>
</protein>
<dbReference type="EMBL" id="AEQV01000016">
    <property type="protein sequence ID" value="EGD10971.1"/>
    <property type="molecule type" value="Genomic_DNA"/>
</dbReference>
<name>F0B9L0_9XANT</name>
<evidence type="ECO:0000313" key="2">
    <source>
        <dbReference type="Proteomes" id="UP000003299"/>
    </source>
</evidence>
<sequence>MSAGFLPVQSPVLLALGQTLTYWKYAVKARCDQPLQ</sequence>
<evidence type="ECO:0000313" key="1">
    <source>
        <dbReference type="EMBL" id="EGD10971.1"/>
    </source>
</evidence>
<comment type="caution">
    <text evidence="1">The sequence shown here is derived from an EMBL/GenBank/DDBJ whole genome shotgun (WGS) entry which is preliminary data.</text>
</comment>
<accession>F0B9L0</accession>
<gene>
    <name evidence="1" type="ORF">XVE_0764</name>
</gene>
<proteinExistence type="predicted"/>
<dbReference type="AlphaFoldDB" id="F0B9L0"/>